<feature type="compositionally biased region" description="Gly residues" evidence="7">
    <location>
        <begin position="591"/>
        <end position="601"/>
    </location>
</feature>
<keyword evidence="2 8" id="KW-0812">Transmembrane</keyword>
<dbReference type="Gene3D" id="1.20.1250.20">
    <property type="entry name" value="MFS general substrate transporter like domains"/>
    <property type="match status" value="2"/>
</dbReference>
<keyword evidence="4 8" id="KW-0472">Membrane</keyword>
<evidence type="ECO:0000256" key="2">
    <source>
        <dbReference type="ARBA" id="ARBA00022692"/>
    </source>
</evidence>
<feature type="region of interest" description="Disordered" evidence="7">
    <location>
        <begin position="570"/>
        <end position="601"/>
    </location>
</feature>
<dbReference type="GO" id="GO:0005315">
    <property type="term" value="F:phosphate transmembrane transporter activity"/>
    <property type="evidence" value="ECO:0007669"/>
    <property type="project" value="UniProtKB-ARBA"/>
</dbReference>
<dbReference type="InterPro" id="IPR044777">
    <property type="entry name" value="SLC17A9-like"/>
</dbReference>
<evidence type="ECO:0000256" key="8">
    <source>
        <dbReference type="SAM" id="Phobius"/>
    </source>
</evidence>
<evidence type="ECO:0000313" key="10">
    <source>
        <dbReference type="EMBL" id="GFS39249.1"/>
    </source>
</evidence>
<dbReference type="GO" id="GO:0016020">
    <property type="term" value="C:membrane"/>
    <property type="evidence" value="ECO:0007669"/>
    <property type="project" value="UniProtKB-SubCell"/>
</dbReference>
<keyword evidence="11" id="KW-1185">Reference proteome</keyword>
<gene>
    <name evidence="10" type="ORF">Acr_00g0061900</name>
</gene>
<dbReference type="Proteomes" id="UP000585474">
    <property type="component" value="Unassembled WGS sequence"/>
</dbReference>
<comment type="caution">
    <text evidence="10">The sequence shown here is derived from an EMBL/GenBank/DDBJ whole genome shotgun (WGS) entry which is preliminary data.</text>
</comment>
<dbReference type="OrthoDB" id="2250022at2759"/>
<keyword evidence="3 8" id="KW-1133">Transmembrane helix</keyword>
<dbReference type="InterPro" id="IPR036259">
    <property type="entry name" value="MFS_trans_sf"/>
</dbReference>
<dbReference type="EMBL" id="BJWL01000324">
    <property type="protein sequence ID" value="GFS39249.1"/>
    <property type="molecule type" value="Genomic_DNA"/>
</dbReference>
<dbReference type="SUPFAM" id="SSF103473">
    <property type="entry name" value="MFS general substrate transporter"/>
    <property type="match status" value="1"/>
</dbReference>
<dbReference type="InterPro" id="IPR050382">
    <property type="entry name" value="MFS_Na/Anion_cotransporter"/>
</dbReference>
<dbReference type="AlphaFoldDB" id="A0A7J0DNU5"/>
<evidence type="ECO:0000256" key="5">
    <source>
        <dbReference type="ARBA" id="ARBA00024362"/>
    </source>
</evidence>
<dbReference type="InterPro" id="IPR037244">
    <property type="entry name" value="TSP9_sf"/>
</dbReference>
<proteinExistence type="inferred from homology"/>
<evidence type="ECO:0000256" key="4">
    <source>
        <dbReference type="ARBA" id="ARBA00023136"/>
    </source>
</evidence>
<evidence type="ECO:0000259" key="9">
    <source>
        <dbReference type="PROSITE" id="PS50850"/>
    </source>
</evidence>
<dbReference type="Pfam" id="PF07690">
    <property type="entry name" value="MFS_1"/>
    <property type="match status" value="1"/>
</dbReference>
<evidence type="ECO:0000256" key="3">
    <source>
        <dbReference type="ARBA" id="ARBA00022989"/>
    </source>
</evidence>
<evidence type="ECO:0000256" key="1">
    <source>
        <dbReference type="ARBA" id="ARBA00004141"/>
    </source>
</evidence>
<dbReference type="InterPro" id="IPR011701">
    <property type="entry name" value="MFS"/>
</dbReference>
<feature type="transmembrane region" description="Helical" evidence="8">
    <location>
        <begin position="125"/>
        <end position="149"/>
    </location>
</feature>
<name>A0A7J0DNU5_9ERIC</name>
<dbReference type="FunFam" id="1.20.1250.20:FF:000086">
    <property type="entry name" value="ascorbate transporter, chloroplastic isoform X2"/>
    <property type="match status" value="1"/>
</dbReference>
<feature type="transmembrane region" description="Helical" evidence="8">
    <location>
        <begin position="386"/>
        <end position="407"/>
    </location>
</feature>
<evidence type="ECO:0000256" key="6">
    <source>
        <dbReference type="ARBA" id="ARBA00044504"/>
    </source>
</evidence>
<feature type="transmembrane region" description="Helical" evidence="8">
    <location>
        <begin position="218"/>
        <end position="241"/>
    </location>
</feature>
<feature type="transmembrane region" description="Helical" evidence="8">
    <location>
        <begin position="169"/>
        <end position="186"/>
    </location>
</feature>
<dbReference type="PANTHER" id="PTHR11662">
    <property type="entry name" value="SOLUTE CARRIER FAMILY 17"/>
    <property type="match status" value="1"/>
</dbReference>
<reference evidence="11" key="1">
    <citation type="submission" date="2019-07" db="EMBL/GenBank/DDBJ databases">
        <title>De Novo Assembly of kiwifruit Actinidia rufa.</title>
        <authorList>
            <person name="Sugita-Konishi S."/>
            <person name="Sato K."/>
            <person name="Mori E."/>
            <person name="Abe Y."/>
            <person name="Kisaki G."/>
            <person name="Hamano K."/>
            <person name="Suezawa K."/>
            <person name="Otani M."/>
            <person name="Fukuda T."/>
            <person name="Manabe T."/>
            <person name="Gomi K."/>
            <person name="Tabuchi M."/>
            <person name="Akimitsu K."/>
            <person name="Kataoka I."/>
        </authorList>
    </citation>
    <scope>NUCLEOTIDE SEQUENCE [LARGE SCALE GENOMIC DNA]</scope>
    <source>
        <strain evidence="11">cv. Fuchu</strain>
    </source>
</reference>
<feature type="transmembrane region" description="Helical" evidence="8">
    <location>
        <begin position="193"/>
        <end position="212"/>
    </location>
</feature>
<dbReference type="SUPFAM" id="SSF144256">
    <property type="entry name" value="TSP9-like"/>
    <property type="match status" value="1"/>
</dbReference>
<comment type="similarity">
    <text evidence="6">Belongs to the major facilitator superfamily. Phosphate:H(+) symporter (TC 2.A.1.9) family.</text>
</comment>
<feature type="transmembrane region" description="Helical" evidence="8">
    <location>
        <begin position="253"/>
        <end position="275"/>
    </location>
</feature>
<evidence type="ECO:0000256" key="7">
    <source>
        <dbReference type="SAM" id="MobiDB-lite"/>
    </source>
</evidence>
<organism evidence="10 11">
    <name type="scientific">Actinidia rufa</name>
    <dbReference type="NCBI Taxonomy" id="165716"/>
    <lineage>
        <taxon>Eukaryota</taxon>
        <taxon>Viridiplantae</taxon>
        <taxon>Streptophyta</taxon>
        <taxon>Embryophyta</taxon>
        <taxon>Tracheophyta</taxon>
        <taxon>Spermatophyta</taxon>
        <taxon>Magnoliopsida</taxon>
        <taxon>eudicotyledons</taxon>
        <taxon>Gunneridae</taxon>
        <taxon>Pentapetalae</taxon>
        <taxon>asterids</taxon>
        <taxon>Ericales</taxon>
        <taxon>Actinidiaceae</taxon>
        <taxon>Actinidia</taxon>
    </lineage>
</organism>
<dbReference type="PANTHER" id="PTHR11662:SF446">
    <property type="entry name" value="SODIUM-DEPENDENT PHOSPHATE TRANSPORT PROTEIN 1, CHLOROPLASTIC"/>
    <property type="match status" value="1"/>
</dbReference>
<feature type="transmembrane region" description="Helical" evidence="8">
    <location>
        <begin position="345"/>
        <end position="366"/>
    </location>
</feature>
<comment type="subcellular location">
    <subcellularLocation>
        <location evidence="1">Membrane</location>
        <topology evidence="1">Multi-pass membrane protein</topology>
    </subcellularLocation>
</comment>
<dbReference type="InterPro" id="IPR021584">
    <property type="entry name" value="TSP9"/>
</dbReference>
<protein>
    <submittedName>
        <fullName evidence="10">Phosphate transporter 41</fullName>
    </submittedName>
</protein>
<feature type="domain" description="Major facilitator superfamily (MFS) profile" evidence="9">
    <location>
        <begin position="127"/>
        <end position="601"/>
    </location>
</feature>
<dbReference type="PROSITE" id="PS50850">
    <property type="entry name" value="MFS"/>
    <property type="match status" value="1"/>
</dbReference>
<dbReference type="InterPro" id="IPR020846">
    <property type="entry name" value="MFS_dom"/>
</dbReference>
<comment type="similarity">
    <text evidence="5">Belongs to the major facilitator superfamily. Sodium/anion cotransporter (TC 2.A.1.14) family.</text>
</comment>
<evidence type="ECO:0000313" key="11">
    <source>
        <dbReference type="Proteomes" id="UP000585474"/>
    </source>
</evidence>
<accession>A0A7J0DNU5</accession>
<dbReference type="Pfam" id="PF11493">
    <property type="entry name" value="TSP9"/>
    <property type="match status" value="1"/>
</dbReference>
<sequence>MNVRALLISLPSDFHSSPKHNHPTDISASRKIFEKSQLPLQFRFRIRFLSLERSGVFATRKCLVRRGIGKVWAEVKSEPYDAPGPTPQAVKFEDALSDVVLGRDGEVDEELDGAVPWWEEFPKRWVIVILCFSAFLLCNMDRVNMSIAILPMSQEFNWNPATVGLIQSSFFWGYLLTQVAGGIWADTVGGKRVLAFGVVWWSIATALTPVAARVGLPFLLVVRAFMGIGEGVAMPAMNNLLSKWVPVAERSRSLALVYSGMYLGSVTGLAFSPFLIHTYGWPSVFYSFGSLGTVWIAVWLSKAHSSPLEDPQLRPKEMKLILRNSVSKEPVKSIPWKLILSKAPVWALIVSHFCHNWGTFILLTWMPTYYNQVLKFNLTESGLLCVLPWLTMAFSANLGGWIADTLVSKGFSVTLVRKGTDAFSQSGLYSNHQDIAPRYSGVLLGLSNTAGVLAGVFGTAATGYILQHGARRQNTQEGHGSSLVWLAHCSSSPFPILHHNSSHHLPSETESAEMASLTIFSSPAVTSGRVYAATASKSSGGSKEKGLWDWIIGGLQKEDQLVETDPILKKVEEKSGPPKNSVQVPPKKKNGGGFGGLFSKN</sequence>
<dbReference type="CDD" id="cd17380">
    <property type="entry name" value="MFS_SLC17A9_like"/>
    <property type="match status" value="1"/>
</dbReference>